<keyword evidence="1" id="KW-0456">Lyase</keyword>
<dbReference type="RefSeq" id="WP_133220261.1">
    <property type="nucleotide sequence ID" value="NZ_NRSG01000048.1"/>
</dbReference>
<evidence type="ECO:0000313" key="4">
    <source>
        <dbReference type="Proteomes" id="UP000697995"/>
    </source>
</evidence>
<accession>A0ABS1CXB0</accession>
<proteinExistence type="predicted"/>
<gene>
    <name evidence="3" type="ORF">CKO45_09010</name>
</gene>
<dbReference type="InterPro" id="IPR032466">
    <property type="entry name" value="Metal_Hydrolase"/>
</dbReference>
<dbReference type="SUPFAM" id="SSF51556">
    <property type="entry name" value="Metallo-dependent hydrolases"/>
    <property type="match status" value="1"/>
</dbReference>
<dbReference type="InterPro" id="IPR032465">
    <property type="entry name" value="ACMSD"/>
</dbReference>
<dbReference type="PANTHER" id="PTHR21240">
    <property type="entry name" value="2-AMINO-3-CARBOXYLMUCONATE-6-SEMIALDEHYDE DECARBOXYLASE"/>
    <property type="match status" value="1"/>
</dbReference>
<reference evidence="3 4" key="1">
    <citation type="journal article" date="2020" name="Microorganisms">
        <title>Osmotic Adaptation and Compatible Solute Biosynthesis of Phototrophic Bacteria as Revealed from Genome Analyses.</title>
        <authorList>
            <person name="Imhoff J.F."/>
            <person name="Rahn T."/>
            <person name="Kunzel S."/>
            <person name="Keller A."/>
            <person name="Neulinger S.C."/>
        </authorList>
    </citation>
    <scope>NUCLEOTIDE SEQUENCE [LARGE SCALE GENOMIC DNA]</scope>
    <source>
        <strain evidence="3 4">DSM 15382</strain>
    </source>
</reference>
<feature type="domain" description="Amidohydrolase-related" evidence="2">
    <location>
        <begin position="18"/>
        <end position="364"/>
    </location>
</feature>
<evidence type="ECO:0000259" key="2">
    <source>
        <dbReference type="Pfam" id="PF04909"/>
    </source>
</evidence>
<organism evidence="3 4">
    <name type="scientific">Paracraurococcus ruber</name>
    <dbReference type="NCBI Taxonomy" id="77675"/>
    <lineage>
        <taxon>Bacteria</taxon>
        <taxon>Pseudomonadati</taxon>
        <taxon>Pseudomonadota</taxon>
        <taxon>Alphaproteobacteria</taxon>
        <taxon>Acetobacterales</taxon>
        <taxon>Roseomonadaceae</taxon>
        <taxon>Paracraurococcus</taxon>
    </lineage>
</organism>
<evidence type="ECO:0000313" key="3">
    <source>
        <dbReference type="EMBL" id="MBK1658369.1"/>
    </source>
</evidence>
<comment type="caution">
    <text evidence="3">The sequence shown here is derived from an EMBL/GenBank/DDBJ whole genome shotgun (WGS) entry which is preliminary data.</text>
</comment>
<dbReference type="PANTHER" id="PTHR21240:SF28">
    <property type="entry name" value="ISO-OROTATE DECARBOXYLASE (EUROFUNG)"/>
    <property type="match status" value="1"/>
</dbReference>
<dbReference type="Proteomes" id="UP000697995">
    <property type="component" value="Unassembled WGS sequence"/>
</dbReference>
<sequence length="365" mass="41694">MSEVLERATAQDTKLRIIDSDVHPSLRSEADLHPFLSERWRKHIAEYGKLGRAPYAGRIAYPRMAPNTARRDAWPPGGAPPGSDLDFMRAQLLDLFDIEIGILEPLMPSNLVRNLDLSVALCSAINDWQVAAFTSQEKRLRASILVPFEDPKASVAEIEKRVKDPAFAQIQLTSRSTEPIGRQRYWPIFEAAAHYNLPIGMHIGGEGGHAPTAAGWPSYYIEDHHGLIHSMQCQATSMVLEGVFERFPTLKVIMIEGGFAWLPSLAWRLDAHWRKLRSEVPHLKEPPSAYMKRNLWVSTQPMEEPENPEDLRRILSWIGWDRILYASDYPHWDFDDPRYCFPCRLTEAERRAIFRGNAEAVYRLG</sequence>
<protein>
    <submittedName>
        <fullName evidence="3">Hydrolase</fullName>
    </submittedName>
</protein>
<dbReference type="InterPro" id="IPR006680">
    <property type="entry name" value="Amidohydro-rel"/>
</dbReference>
<keyword evidence="4" id="KW-1185">Reference proteome</keyword>
<dbReference type="Gene3D" id="3.20.20.140">
    <property type="entry name" value="Metal-dependent hydrolases"/>
    <property type="match status" value="1"/>
</dbReference>
<dbReference type="Pfam" id="PF04909">
    <property type="entry name" value="Amidohydro_2"/>
    <property type="match status" value="1"/>
</dbReference>
<name>A0ABS1CXB0_9PROT</name>
<dbReference type="GO" id="GO:0016787">
    <property type="term" value="F:hydrolase activity"/>
    <property type="evidence" value="ECO:0007669"/>
    <property type="project" value="UniProtKB-KW"/>
</dbReference>
<keyword evidence="3" id="KW-0378">Hydrolase</keyword>
<dbReference type="EMBL" id="NRSG01000048">
    <property type="protein sequence ID" value="MBK1658369.1"/>
    <property type="molecule type" value="Genomic_DNA"/>
</dbReference>
<evidence type="ECO:0000256" key="1">
    <source>
        <dbReference type="ARBA" id="ARBA00023239"/>
    </source>
</evidence>